<dbReference type="Proteomes" id="UP000007881">
    <property type="component" value="Chromosome"/>
</dbReference>
<evidence type="ECO:0000313" key="1">
    <source>
        <dbReference type="EMBL" id="BAM04543.1"/>
    </source>
</evidence>
<gene>
    <name evidence="1" type="ordered locus">PSMK_23840</name>
</gene>
<keyword evidence="2" id="KW-1185">Reference proteome</keyword>
<accession>I0IH05</accession>
<organism evidence="1 2">
    <name type="scientific">Phycisphaera mikurensis (strain NBRC 102666 / KCTC 22515 / FYK2301M01)</name>
    <dbReference type="NCBI Taxonomy" id="1142394"/>
    <lineage>
        <taxon>Bacteria</taxon>
        <taxon>Pseudomonadati</taxon>
        <taxon>Planctomycetota</taxon>
        <taxon>Phycisphaerae</taxon>
        <taxon>Phycisphaerales</taxon>
        <taxon>Phycisphaeraceae</taxon>
        <taxon>Phycisphaera</taxon>
    </lineage>
</organism>
<reference evidence="1 2" key="1">
    <citation type="submission" date="2012-02" db="EMBL/GenBank/DDBJ databases">
        <title>Complete genome sequence of Phycisphaera mikurensis NBRC 102666.</title>
        <authorList>
            <person name="Ankai A."/>
            <person name="Hosoyama A."/>
            <person name="Terui Y."/>
            <person name="Sekine M."/>
            <person name="Fukai R."/>
            <person name="Kato Y."/>
            <person name="Nakamura S."/>
            <person name="Yamada-Narita S."/>
            <person name="Kawakoshi A."/>
            <person name="Fukunaga Y."/>
            <person name="Yamazaki S."/>
            <person name="Fujita N."/>
        </authorList>
    </citation>
    <scope>NUCLEOTIDE SEQUENCE [LARGE SCALE GENOMIC DNA]</scope>
    <source>
        <strain evidence="2">NBRC 102666 / KCTC 22515 / FYK2301M01</strain>
    </source>
</reference>
<dbReference type="EMBL" id="AP012338">
    <property type="protein sequence ID" value="BAM04543.1"/>
    <property type="molecule type" value="Genomic_DNA"/>
</dbReference>
<dbReference type="KEGG" id="phm:PSMK_23840"/>
<dbReference type="HOGENOM" id="CLU_1609288_0_0_0"/>
<evidence type="ECO:0000313" key="2">
    <source>
        <dbReference type="Proteomes" id="UP000007881"/>
    </source>
</evidence>
<dbReference type="AlphaFoldDB" id="I0IH05"/>
<sequence>MRRGGVEQLKKLADDLKVFALQLDAAGPICFLFDHDQAGCDGAREVRKMGYQTDARCVLTLDPKYHPRACRHARKGGDPVVIEDLLSLDLQRRFFAQGGSSCDVAYISGDISRFSWRHPSKDDLCRFAQAHASCEDLIEVARIIWRIRELWRLPVPEEARQLLEA</sequence>
<name>I0IH05_PHYMF</name>
<proteinExistence type="predicted"/>
<protein>
    <submittedName>
        <fullName evidence="1">Uncharacterized protein</fullName>
    </submittedName>
</protein>